<evidence type="ECO:0000313" key="2">
    <source>
        <dbReference type="Proteomes" id="UP000608345"/>
    </source>
</evidence>
<dbReference type="RefSeq" id="WP_229793840.1">
    <property type="nucleotide sequence ID" value="NZ_BAABFY010000002.1"/>
</dbReference>
<reference evidence="1" key="2">
    <citation type="submission" date="2020-09" db="EMBL/GenBank/DDBJ databases">
        <authorList>
            <person name="Sun Q."/>
            <person name="Kim S."/>
        </authorList>
    </citation>
    <scope>NUCLEOTIDE SEQUENCE</scope>
    <source>
        <strain evidence="1">KCTC 23732</strain>
    </source>
</reference>
<accession>A0A918JFL0</accession>
<proteinExistence type="predicted"/>
<comment type="caution">
    <text evidence="1">The sequence shown here is derived from an EMBL/GenBank/DDBJ whole genome shotgun (WGS) entry which is preliminary data.</text>
</comment>
<reference evidence="1" key="1">
    <citation type="journal article" date="2014" name="Int. J. Syst. Evol. Microbiol.">
        <title>Complete genome sequence of Corynebacterium casei LMG S-19264T (=DSM 44701T), isolated from a smear-ripened cheese.</title>
        <authorList>
            <consortium name="US DOE Joint Genome Institute (JGI-PGF)"/>
            <person name="Walter F."/>
            <person name="Albersmeier A."/>
            <person name="Kalinowski J."/>
            <person name="Ruckert C."/>
        </authorList>
    </citation>
    <scope>NUCLEOTIDE SEQUENCE</scope>
    <source>
        <strain evidence="1">KCTC 23732</strain>
    </source>
</reference>
<keyword evidence="2" id="KW-1185">Reference proteome</keyword>
<organism evidence="1 2">
    <name type="scientific">Advenella faeciporci</name>
    <dbReference type="NCBI Taxonomy" id="797535"/>
    <lineage>
        <taxon>Bacteria</taxon>
        <taxon>Pseudomonadati</taxon>
        <taxon>Pseudomonadota</taxon>
        <taxon>Betaproteobacteria</taxon>
        <taxon>Burkholderiales</taxon>
        <taxon>Alcaligenaceae</taxon>
    </lineage>
</organism>
<evidence type="ECO:0000313" key="1">
    <source>
        <dbReference type="EMBL" id="GGW76320.1"/>
    </source>
</evidence>
<gene>
    <name evidence="1" type="ORF">GCM10011450_02470</name>
</gene>
<dbReference type="AlphaFoldDB" id="A0A918JFL0"/>
<dbReference type="SUPFAM" id="SSF117074">
    <property type="entry name" value="Hypothetical protein PA1324"/>
    <property type="match status" value="1"/>
</dbReference>
<dbReference type="EMBL" id="BMYS01000001">
    <property type="protein sequence ID" value="GGW76320.1"/>
    <property type="molecule type" value="Genomic_DNA"/>
</dbReference>
<sequence>MNFSIHFAGKHLVRYIVPMMVLVLAGCSSTPSKKDRSLEHAPRKQVERVAYNGSPAVAATQAKTMLVGQVYIRDRVNGGDRTGAYLDVVLNPVSSVSNQWYQEVCRAGKVLNGQADQRYVRDAFYAKTNDFGQFAFTSVPVGEYFLTSRLYWIDTKPMSGPVEYGGLLSKKVSLVAGTNAFDLNDADRCRGYFH</sequence>
<name>A0A918JFL0_9BURK</name>
<protein>
    <submittedName>
        <fullName evidence="1">Uncharacterized protein</fullName>
    </submittedName>
</protein>
<dbReference type="Proteomes" id="UP000608345">
    <property type="component" value="Unassembled WGS sequence"/>
</dbReference>